<dbReference type="GO" id="GO:0003677">
    <property type="term" value="F:DNA binding"/>
    <property type="evidence" value="ECO:0007669"/>
    <property type="project" value="InterPro"/>
</dbReference>
<proteinExistence type="predicted"/>
<dbReference type="RefSeq" id="WP_152585964.1">
    <property type="nucleotide sequence ID" value="NZ_CP045423.1"/>
</dbReference>
<protein>
    <recommendedName>
        <fullName evidence="1">HTH luxR-type domain-containing protein</fullName>
    </recommendedName>
</protein>
<dbReference type="InterPro" id="IPR011006">
    <property type="entry name" value="CheY-like_superfamily"/>
</dbReference>
<dbReference type="PANTHER" id="PTHR45566">
    <property type="entry name" value="HTH-TYPE TRANSCRIPTIONAL REGULATOR YHJB-RELATED"/>
    <property type="match status" value="1"/>
</dbReference>
<dbReference type="Proteomes" id="UP000325614">
    <property type="component" value="Chromosome"/>
</dbReference>
<dbReference type="InterPro" id="IPR051015">
    <property type="entry name" value="EvgA-like"/>
</dbReference>
<dbReference type="AlphaFoldDB" id="A0A5P9JY34"/>
<evidence type="ECO:0000313" key="3">
    <source>
        <dbReference type="Proteomes" id="UP000325614"/>
    </source>
</evidence>
<dbReference type="CDD" id="cd06170">
    <property type="entry name" value="LuxR_C_like"/>
    <property type="match status" value="1"/>
</dbReference>
<dbReference type="PROSITE" id="PS00622">
    <property type="entry name" value="HTH_LUXR_1"/>
    <property type="match status" value="1"/>
</dbReference>
<reference evidence="2 3" key="1">
    <citation type="submission" date="2019-10" db="EMBL/GenBank/DDBJ databases">
        <title>Isolation, Identification of Microvirga thermotolerans HR1, a novel thermophilic bacterium and Comparative Genomics of the genus Microvirga.</title>
        <authorList>
            <person name="Li J."/>
            <person name="Zhang W."/>
            <person name="Lin M."/>
            <person name="Wang J."/>
        </authorList>
    </citation>
    <scope>NUCLEOTIDE SEQUENCE [LARGE SCALE GENOMIC DNA]</scope>
    <source>
        <strain evidence="2 3">HR1</strain>
    </source>
</reference>
<evidence type="ECO:0000313" key="2">
    <source>
        <dbReference type="EMBL" id="QFU16320.1"/>
    </source>
</evidence>
<dbReference type="InterPro" id="IPR016032">
    <property type="entry name" value="Sig_transdc_resp-reg_C-effctor"/>
</dbReference>
<evidence type="ECO:0000259" key="1">
    <source>
        <dbReference type="PROSITE" id="PS50043"/>
    </source>
</evidence>
<name>A0A5P9JY34_9HYPH</name>
<dbReference type="SUPFAM" id="SSF46894">
    <property type="entry name" value="C-terminal effector domain of the bipartite response regulators"/>
    <property type="match status" value="1"/>
</dbReference>
<dbReference type="Pfam" id="PF00196">
    <property type="entry name" value="GerE"/>
    <property type="match status" value="1"/>
</dbReference>
<sequence>MSVTFLQREAGSCPARDEGQVLTVLVGNNPILLAGLQQMLEGTRFQVQEELEQRLGSGRSFGRMPGLIVVDAARFAERTISLVEDLRSEYPDGRIVLLADRFEPDFVGQAHRAGADGFCLTSTDGTVLAAALELVMRGEVVFPSTFVLSLLSAGPALRELERSATLGSAGDSSDMHRLSGREAEILRRLMEGAPNKVIARKLGLAEATVKVHVKAILRKIGVQNRTQAAMWAASRDLSALQAEASPLSAPLETAG</sequence>
<dbReference type="Gene3D" id="3.40.50.2300">
    <property type="match status" value="1"/>
</dbReference>
<dbReference type="InterPro" id="IPR000792">
    <property type="entry name" value="Tscrpt_reg_LuxR_C"/>
</dbReference>
<organism evidence="2 3">
    <name type="scientific">Microvirga thermotolerans</name>
    <dbReference type="NCBI Taxonomy" id="2651334"/>
    <lineage>
        <taxon>Bacteria</taxon>
        <taxon>Pseudomonadati</taxon>
        <taxon>Pseudomonadota</taxon>
        <taxon>Alphaproteobacteria</taxon>
        <taxon>Hyphomicrobiales</taxon>
        <taxon>Methylobacteriaceae</taxon>
        <taxon>Microvirga</taxon>
    </lineage>
</organism>
<dbReference type="PRINTS" id="PR00038">
    <property type="entry name" value="HTHLUXR"/>
</dbReference>
<dbReference type="GO" id="GO:0006355">
    <property type="term" value="P:regulation of DNA-templated transcription"/>
    <property type="evidence" value="ECO:0007669"/>
    <property type="project" value="InterPro"/>
</dbReference>
<keyword evidence="3" id="KW-1185">Reference proteome</keyword>
<dbReference type="EMBL" id="CP045423">
    <property type="protein sequence ID" value="QFU16320.1"/>
    <property type="molecule type" value="Genomic_DNA"/>
</dbReference>
<dbReference type="KEGG" id="mico:GDR74_08825"/>
<dbReference type="SMART" id="SM00421">
    <property type="entry name" value="HTH_LUXR"/>
    <property type="match status" value="1"/>
</dbReference>
<gene>
    <name evidence="2" type="ORF">GDR74_08825</name>
</gene>
<dbReference type="PANTHER" id="PTHR45566:SF2">
    <property type="entry name" value="NARL SUBFAMILY"/>
    <property type="match status" value="1"/>
</dbReference>
<dbReference type="PROSITE" id="PS50043">
    <property type="entry name" value="HTH_LUXR_2"/>
    <property type="match status" value="1"/>
</dbReference>
<feature type="domain" description="HTH luxR-type" evidence="1">
    <location>
        <begin position="171"/>
        <end position="236"/>
    </location>
</feature>
<dbReference type="SUPFAM" id="SSF52172">
    <property type="entry name" value="CheY-like"/>
    <property type="match status" value="1"/>
</dbReference>
<accession>A0A5P9JY34</accession>